<dbReference type="OrthoDB" id="9793251at2"/>
<evidence type="ECO:0000313" key="3">
    <source>
        <dbReference type="EMBL" id="MBE0383583.1"/>
    </source>
</evidence>
<evidence type="ECO:0000313" key="5">
    <source>
        <dbReference type="Proteomes" id="UP000238288"/>
    </source>
</evidence>
<dbReference type="AlphaFoldDB" id="A0A2K4XBR0"/>
<accession>A0A2K4XBR0</accession>
<dbReference type="PANTHER" id="PTHR35812">
    <property type="entry name" value="LIPOPROTEIN"/>
    <property type="match status" value="1"/>
</dbReference>
<dbReference type="RefSeq" id="WP_058548645.1">
    <property type="nucleotide sequence ID" value="NZ_AQGW01000023.1"/>
</dbReference>
<keyword evidence="1" id="KW-0732">Signal</keyword>
<gene>
    <name evidence="4" type="ORF">PCAR9_A30952</name>
    <name evidence="3" type="ORF">PCARR_a1866</name>
</gene>
<dbReference type="PANTHER" id="PTHR35812:SF1">
    <property type="entry name" value="LIPOPROTEIN"/>
    <property type="match status" value="1"/>
</dbReference>
<evidence type="ECO:0000313" key="6">
    <source>
        <dbReference type="Proteomes" id="UP000615003"/>
    </source>
</evidence>
<dbReference type="Proteomes" id="UP000615003">
    <property type="component" value="Unassembled WGS sequence"/>
</dbReference>
<protein>
    <submittedName>
        <fullName evidence="4">Adhesin</fullName>
    </submittedName>
</protein>
<dbReference type="EMBL" id="LT965928">
    <property type="protein sequence ID" value="SOU41761.1"/>
    <property type="molecule type" value="Genomic_DNA"/>
</dbReference>
<evidence type="ECO:0000256" key="1">
    <source>
        <dbReference type="SAM" id="SignalP"/>
    </source>
</evidence>
<reference evidence="4 5" key="2">
    <citation type="submission" date="2017-11" db="EMBL/GenBank/DDBJ databases">
        <authorList>
            <person name="Han C.G."/>
        </authorList>
    </citation>
    <scope>NUCLEOTIDE SEQUENCE [LARGE SCALE GENOMIC DNA]</scope>
    <source>
        <strain evidence="5">ATCC 43555</strain>
        <strain evidence="4">ATCC43555</strain>
    </source>
</reference>
<keyword evidence="6" id="KW-1185">Reference proteome</keyword>
<reference evidence="3 6" key="1">
    <citation type="submission" date="2015-06" db="EMBL/GenBank/DDBJ databases">
        <title>Genome sequence of Pseudoalteromonas carrageenovora.</title>
        <authorList>
            <person name="Xie B.-B."/>
            <person name="Rong J.-C."/>
            <person name="Qin Q.-L."/>
            <person name="Zhang Y.-Z."/>
        </authorList>
    </citation>
    <scope>NUCLEOTIDE SEQUENCE [LARGE SCALE GENOMIC DNA]</scope>
    <source>
        <strain evidence="3 6">IAM 12662</strain>
    </source>
</reference>
<feature type="domain" description="Lcl C-terminal" evidence="2">
    <location>
        <begin position="43"/>
        <end position="169"/>
    </location>
</feature>
<dbReference type="Pfam" id="PF07603">
    <property type="entry name" value="Lcl_C"/>
    <property type="match status" value="1"/>
</dbReference>
<name>A0A2K4XBR0_PSEVC</name>
<sequence length="172" mass="19238">MKLKLLYVLAATAFSFNVAAEQTCYAGADTTTATDRFTINTDGTVSDSETGLMWQRCSYSQTYNEDTELCEGSTPSINWQEALRGAKNDTTADYDDWQVPNIKELASILEHSCTEPSINEDVFLGTKLQNYWSNTSGVSTMSSAWVYQFDSGLNSLHAKTSNVYLRLVRYEK</sequence>
<dbReference type="GeneID" id="93664445"/>
<proteinExistence type="predicted"/>
<feature type="signal peptide" evidence="1">
    <location>
        <begin position="1"/>
        <end position="20"/>
    </location>
</feature>
<feature type="chain" id="PRO_5014335697" evidence="1">
    <location>
        <begin position="21"/>
        <end position="172"/>
    </location>
</feature>
<dbReference type="Proteomes" id="UP000238288">
    <property type="component" value="Chromosome PCAR9a"/>
</dbReference>
<evidence type="ECO:0000259" key="2">
    <source>
        <dbReference type="Pfam" id="PF07603"/>
    </source>
</evidence>
<evidence type="ECO:0000313" key="4">
    <source>
        <dbReference type="EMBL" id="SOU41761.1"/>
    </source>
</evidence>
<dbReference type="InterPro" id="IPR011460">
    <property type="entry name" value="Lcl_C"/>
</dbReference>
<dbReference type="EMBL" id="AQGW01000023">
    <property type="protein sequence ID" value="MBE0383583.1"/>
    <property type="molecule type" value="Genomic_DNA"/>
</dbReference>
<organism evidence="4 5">
    <name type="scientific">Pseudoalteromonas carrageenovora IAM 12662</name>
    <dbReference type="NCBI Taxonomy" id="1314868"/>
    <lineage>
        <taxon>Bacteria</taxon>
        <taxon>Pseudomonadati</taxon>
        <taxon>Pseudomonadota</taxon>
        <taxon>Gammaproteobacteria</taxon>
        <taxon>Alteromonadales</taxon>
        <taxon>Pseudoalteromonadaceae</taxon>
        <taxon>Pseudoalteromonas</taxon>
    </lineage>
</organism>